<name>A0A9W9VJW4_9EURO</name>
<keyword evidence="1" id="KW-1133">Transmembrane helix</keyword>
<evidence type="ECO:0000313" key="2">
    <source>
        <dbReference type="EMBL" id="KAJ5384612.1"/>
    </source>
</evidence>
<organism evidence="2 3">
    <name type="scientific">Penicillium concentricum</name>
    <dbReference type="NCBI Taxonomy" id="293559"/>
    <lineage>
        <taxon>Eukaryota</taxon>
        <taxon>Fungi</taxon>
        <taxon>Dikarya</taxon>
        <taxon>Ascomycota</taxon>
        <taxon>Pezizomycotina</taxon>
        <taxon>Eurotiomycetes</taxon>
        <taxon>Eurotiomycetidae</taxon>
        <taxon>Eurotiales</taxon>
        <taxon>Aspergillaceae</taxon>
        <taxon>Penicillium</taxon>
    </lineage>
</organism>
<dbReference type="RefSeq" id="XP_056584388.1">
    <property type="nucleotide sequence ID" value="XM_056720253.1"/>
</dbReference>
<evidence type="ECO:0000313" key="3">
    <source>
        <dbReference type="Proteomes" id="UP001147752"/>
    </source>
</evidence>
<keyword evidence="1" id="KW-0812">Transmembrane</keyword>
<sequence length="68" mass="7377">MDIGQAGGYPARFWTVVQHIFLTALVLATDVLFNPNALDSEARKAKVLAAYKTLEKSKGESGSPVQRV</sequence>
<feature type="transmembrane region" description="Helical" evidence="1">
    <location>
        <begin position="12"/>
        <end position="33"/>
    </location>
</feature>
<dbReference type="AlphaFoldDB" id="A0A9W9VJW4"/>
<dbReference type="OrthoDB" id="3014581at2759"/>
<dbReference type="Proteomes" id="UP001147752">
    <property type="component" value="Unassembled WGS sequence"/>
</dbReference>
<protein>
    <submittedName>
        <fullName evidence="2">Uncharacterized protein</fullName>
    </submittedName>
</protein>
<dbReference type="EMBL" id="JAPZBT010000001">
    <property type="protein sequence ID" value="KAJ5384612.1"/>
    <property type="molecule type" value="Genomic_DNA"/>
</dbReference>
<reference evidence="2" key="1">
    <citation type="submission" date="2022-12" db="EMBL/GenBank/DDBJ databases">
        <authorList>
            <person name="Petersen C."/>
        </authorList>
    </citation>
    <scope>NUCLEOTIDE SEQUENCE</scope>
    <source>
        <strain evidence="2">IBT 3081</strain>
    </source>
</reference>
<proteinExistence type="predicted"/>
<keyword evidence="3" id="KW-1185">Reference proteome</keyword>
<reference evidence="2" key="2">
    <citation type="journal article" date="2023" name="IMA Fungus">
        <title>Comparative genomic study of the Penicillium genus elucidates a diverse pangenome and 15 lateral gene transfer events.</title>
        <authorList>
            <person name="Petersen C."/>
            <person name="Sorensen T."/>
            <person name="Nielsen M.R."/>
            <person name="Sondergaard T.E."/>
            <person name="Sorensen J.L."/>
            <person name="Fitzpatrick D.A."/>
            <person name="Frisvad J.C."/>
            <person name="Nielsen K.L."/>
        </authorList>
    </citation>
    <scope>NUCLEOTIDE SEQUENCE</scope>
    <source>
        <strain evidence="2">IBT 3081</strain>
    </source>
</reference>
<evidence type="ECO:0000256" key="1">
    <source>
        <dbReference type="SAM" id="Phobius"/>
    </source>
</evidence>
<gene>
    <name evidence="2" type="ORF">N7517_002523</name>
</gene>
<accession>A0A9W9VJW4</accession>
<comment type="caution">
    <text evidence="2">The sequence shown here is derived from an EMBL/GenBank/DDBJ whole genome shotgun (WGS) entry which is preliminary data.</text>
</comment>
<dbReference type="GeneID" id="81459436"/>
<keyword evidence="1" id="KW-0472">Membrane</keyword>